<comment type="caution">
    <text evidence="4">The sequence shown here is derived from an EMBL/GenBank/DDBJ whole genome shotgun (WGS) entry which is preliminary data.</text>
</comment>
<evidence type="ECO:0000256" key="2">
    <source>
        <dbReference type="SAM" id="MobiDB-lite"/>
    </source>
</evidence>
<evidence type="ECO:0000313" key="4">
    <source>
        <dbReference type="EMBL" id="VDH90136.1"/>
    </source>
</evidence>
<feature type="region of interest" description="Disordered" evidence="2">
    <location>
        <begin position="1"/>
        <end position="51"/>
    </location>
</feature>
<evidence type="ECO:0000313" key="5">
    <source>
        <dbReference type="Proteomes" id="UP000596742"/>
    </source>
</evidence>
<dbReference type="SMART" id="SM00368">
    <property type="entry name" value="LRR_RI"/>
    <property type="match status" value="6"/>
</dbReference>
<dbReference type="PROSITE" id="PS50222">
    <property type="entry name" value="EF_HAND_2"/>
    <property type="match status" value="1"/>
</dbReference>
<protein>
    <recommendedName>
        <fullName evidence="3">EF-hand domain-containing protein</fullName>
    </recommendedName>
</protein>
<dbReference type="PANTHER" id="PTHR24114:SF2">
    <property type="entry name" value="F-BOX DOMAIN-CONTAINING PROTEIN-RELATED"/>
    <property type="match status" value="1"/>
</dbReference>
<accession>A0A8B6BH76</accession>
<dbReference type="InterPro" id="IPR002048">
    <property type="entry name" value="EF_hand_dom"/>
</dbReference>
<proteinExistence type="predicted"/>
<dbReference type="PROSITE" id="PS00018">
    <property type="entry name" value="EF_HAND_1"/>
    <property type="match status" value="2"/>
</dbReference>
<dbReference type="Proteomes" id="UP000596742">
    <property type="component" value="Unassembled WGS sequence"/>
</dbReference>
<dbReference type="InterPro" id="IPR032675">
    <property type="entry name" value="LRR_dom_sf"/>
</dbReference>
<dbReference type="InterPro" id="IPR052394">
    <property type="entry name" value="LRR-containing"/>
</dbReference>
<dbReference type="InterPro" id="IPR011992">
    <property type="entry name" value="EF-hand-dom_pair"/>
</dbReference>
<keyword evidence="1" id="KW-0106">Calcium</keyword>
<dbReference type="SUPFAM" id="SSF47473">
    <property type="entry name" value="EF-hand"/>
    <property type="match status" value="1"/>
</dbReference>
<evidence type="ECO:0000259" key="3">
    <source>
        <dbReference type="PROSITE" id="PS50222"/>
    </source>
</evidence>
<dbReference type="SUPFAM" id="SSF52047">
    <property type="entry name" value="RNI-like"/>
    <property type="match status" value="1"/>
</dbReference>
<feature type="domain" description="EF-hand" evidence="3">
    <location>
        <begin position="469"/>
        <end position="504"/>
    </location>
</feature>
<feature type="compositionally biased region" description="Basic and acidic residues" evidence="2">
    <location>
        <begin position="25"/>
        <end position="34"/>
    </location>
</feature>
<dbReference type="InterPro" id="IPR018247">
    <property type="entry name" value="EF_Hand_1_Ca_BS"/>
</dbReference>
<dbReference type="EMBL" id="UYJE01000095">
    <property type="protein sequence ID" value="VDH90136.1"/>
    <property type="molecule type" value="Genomic_DNA"/>
</dbReference>
<name>A0A8B6BH76_MYTGA</name>
<dbReference type="InterPro" id="IPR001611">
    <property type="entry name" value="Leu-rich_rpt"/>
</dbReference>
<dbReference type="CDD" id="cd00051">
    <property type="entry name" value="EFh"/>
    <property type="match status" value="1"/>
</dbReference>
<evidence type="ECO:0000256" key="1">
    <source>
        <dbReference type="ARBA" id="ARBA00022837"/>
    </source>
</evidence>
<gene>
    <name evidence="4" type="ORF">MGAL_10B076164</name>
</gene>
<dbReference type="OrthoDB" id="120976at2759"/>
<dbReference type="Pfam" id="PF13499">
    <property type="entry name" value="EF-hand_7"/>
    <property type="match status" value="1"/>
</dbReference>
<organism evidence="4 5">
    <name type="scientific">Mytilus galloprovincialis</name>
    <name type="common">Mediterranean mussel</name>
    <dbReference type="NCBI Taxonomy" id="29158"/>
    <lineage>
        <taxon>Eukaryota</taxon>
        <taxon>Metazoa</taxon>
        <taxon>Spiralia</taxon>
        <taxon>Lophotrochozoa</taxon>
        <taxon>Mollusca</taxon>
        <taxon>Bivalvia</taxon>
        <taxon>Autobranchia</taxon>
        <taxon>Pteriomorphia</taxon>
        <taxon>Mytilida</taxon>
        <taxon>Mytiloidea</taxon>
        <taxon>Mytilidae</taxon>
        <taxon>Mytilinae</taxon>
        <taxon>Mytilus</taxon>
    </lineage>
</organism>
<reference evidence="4" key="1">
    <citation type="submission" date="2018-11" db="EMBL/GenBank/DDBJ databases">
        <authorList>
            <person name="Alioto T."/>
            <person name="Alioto T."/>
        </authorList>
    </citation>
    <scope>NUCLEOTIDE SEQUENCE</scope>
</reference>
<dbReference type="AlphaFoldDB" id="A0A8B6BH76"/>
<dbReference type="Gene3D" id="1.10.238.10">
    <property type="entry name" value="EF-hand"/>
    <property type="match status" value="1"/>
</dbReference>
<sequence length="620" mass="71082">MTLTTDPVKKLRHSAQGSRTFAESKQVRIERAKSVEPNSKYNIQDGDDNYTESPDIAVITSRNDENVEPEKKMRETTMFLTAARRISTPKVNRACTPIEVEDLTEEELDAYYFDEPEAEPNFSKFDVKKYYASMCEKDDLLPSTTFLRQIEKPTCNLSCLLMNEMDVRPIATTLVNNSKITELDLSENDLGSKGMHHIAEALRENVFITHVKLSRVGMDPTGVRYLQECLKCNKTLTHLDLSTNHLNAKSAVYIAKLIQENDFIVELVLRENDLDDEAGCKMAKSISSNLTLRRLDLSWNHIRGRGASEVVKAICENVELVDANLSWNGLGEEGSIAFGKYFMKNHTLRKLDLTNTRINFTHLGHILKGLKLNDTLETVKLTSNPFTTDGAIAILKCLELSSTSVLKNLHLEDTPVDDEFLDAYEELQSIRDIHVYHKEPNKKKITSILREKKLENYDPMLLLFELMRQENMRLIDLFRQFDKDADNNITKQELKDGFLKFSLELSEEKLESLMNKLDLDENHNIDLHEMVYGRRQAAHVRHLASKDTVGRLSESMKHLQTLVEKSRKQKYDALIQNIETKQETKKKPMYRRESAASLSFEITDEGRKTLESIAPINIES</sequence>
<dbReference type="SMART" id="SM00054">
    <property type="entry name" value="EFh"/>
    <property type="match status" value="2"/>
</dbReference>
<dbReference type="PANTHER" id="PTHR24114">
    <property type="entry name" value="LEUCINE RICH REPEAT FAMILY PROTEIN"/>
    <property type="match status" value="1"/>
</dbReference>
<dbReference type="Gene3D" id="3.80.10.10">
    <property type="entry name" value="Ribonuclease Inhibitor"/>
    <property type="match status" value="3"/>
</dbReference>
<dbReference type="Pfam" id="PF13516">
    <property type="entry name" value="LRR_6"/>
    <property type="match status" value="4"/>
</dbReference>
<dbReference type="GO" id="GO:0005509">
    <property type="term" value="F:calcium ion binding"/>
    <property type="evidence" value="ECO:0007669"/>
    <property type="project" value="InterPro"/>
</dbReference>
<keyword evidence="5" id="KW-1185">Reference proteome</keyword>